<dbReference type="SMART" id="SM00129">
    <property type="entry name" value="KISc"/>
    <property type="match status" value="1"/>
</dbReference>
<dbReference type="CTD" id="36340895"/>
<dbReference type="Gene3D" id="1.25.40.20">
    <property type="entry name" value="Ankyrin repeat-containing domain"/>
    <property type="match status" value="1"/>
</dbReference>
<dbReference type="InterPro" id="IPR038702">
    <property type="entry name" value="Na/K_ATPase_sub_beta_sf"/>
</dbReference>
<evidence type="ECO:0000259" key="13">
    <source>
        <dbReference type="PROSITE" id="PS50067"/>
    </source>
</evidence>
<feature type="binding site" evidence="9">
    <location>
        <begin position="352"/>
        <end position="359"/>
    </location>
    <ligand>
        <name>ATP</name>
        <dbReference type="ChEBI" id="CHEBI:30616"/>
    </ligand>
</feature>
<dbReference type="OrthoDB" id="5912413at2759"/>
<evidence type="ECO:0000256" key="8">
    <source>
        <dbReference type="ARBA" id="ARBA00023136"/>
    </source>
</evidence>
<comment type="subcellular location">
    <subcellularLocation>
        <location evidence="1">Membrane</location>
        <topology evidence="1">Single-pass type II membrane protein</topology>
    </subcellularLocation>
</comment>
<dbReference type="GO" id="GO:0006883">
    <property type="term" value="P:intracellular sodium ion homeostasis"/>
    <property type="evidence" value="ECO:0007669"/>
    <property type="project" value="TreeGrafter"/>
</dbReference>
<feature type="region of interest" description="Disordered" evidence="11">
    <location>
        <begin position="1104"/>
        <end position="1125"/>
    </location>
</feature>
<keyword evidence="4 9" id="KW-0547">Nucleotide-binding</keyword>
<dbReference type="SUPFAM" id="SSF48403">
    <property type="entry name" value="Ankyrin repeat"/>
    <property type="match status" value="1"/>
</dbReference>
<protein>
    <submittedName>
        <fullName evidence="14">Kinesin-like protein KIFC3</fullName>
    </submittedName>
</protein>
<dbReference type="STRING" id="6210.W6V2A4"/>
<dbReference type="GO" id="GO:0036376">
    <property type="term" value="P:sodium ion export across plasma membrane"/>
    <property type="evidence" value="ECO:0007669"/>
    <property type="project" value="TreeGrafter"/>
</dbReference>
<dbReference type="GO" id="GO:0007018">
    <property type="term" value="P:microtubule-based movement"/>
    <property type="evidence" value="ECO:0007669"/>
    <property type="project" value="InterPro"/>
</dbReference>
<dbReference type="SUPFAM" id="SSF52540">
    <property type="entry name" value="P-loop containing nucleoside triphosphate hydrolases"/>
    <property type="match status" value="1"/>
</dbReference>
<dbReference type="GeneID" id="36340895"/>
<keyword evidence="3 12" id="KW-0812">Transmembrane</keyword>
<keyword evidence="15" id="KW-1185">Reference proteome</keyword>
<evidence type="ECO:0000256" key="1">
    <source>
        <dbReference type="ARBA" id="ARBA00004606"/>
    </source>
</evidence>
<dbReference type="EMBL" id="APAU02000036">
    <property type="protein sequence ID" value="EUB60019.1"/>
    <property type="molecule type" value="Genomic_DNA"/>
</dbReference>
<dbReference type="Pfam" id="PF00225">
    <property type="entry name" value="Kinesin"/>
    <property type="match status" value="1"/>
</dbReference>
<keyword evidence="8 12" id="KW-0472">Membrane</keyword>
<name>W6V2A4_ECHGR</name>
<keyword evidence="6" id="KW-0735">Signal-anchor</keyword>
<dbReference type="Gene3D" id="3.40.850.10">
    <property type="entry name" value="Kinesin motor domain"/>
    <property type="match status" value="1"/>
</dbReference>
<dbReference type="PROSITE" id="PS50067">
    <property type="entry name" value="KINESIN_MOTOR_2"/>
    <property type="match status" value="1"/>
</dbReference>
<dbReference type="Pfam" id="PF12796">
    <property type="entry name" value="Ank_2"/>
    <property type="match status" value="1"/>
</dbReference>
<feature type="domain" description="Kinesin motor" evidence="13">
    <location>
        <begin position="268"/>
        <end position="647"/>
    </location>
</feature>
<evidence type="ECO:0000256" key="12">
    <source>
        <dbReference type="SAM" id="Phobius"/>
    </source>
</evidence>
<comment type="similarity">
    <text evidence="2">Belongs to the X(+)/potassium ATPases subunit beta family.</text>
</comment>
<accession>W6V2A4</accession>
<dbReference type="PANTHER" id="PTHR11523">
    <property type="entry name" value="SODIUM/POTASSIUM-DEPENDENT ATPASE BETA SUBUNIT"/>
    <property type="match status" value="1"/>
</dbReference>
<dbReference type="PANTHER" id="PTHR11523:SF28">
    <property type="entry name" value="NA_K-ATPASE BETA SUBUNIT ISOFORM 4-RELATED"/>
    <property type="match status" value="1"/>
</dbReference>
<dbReference type="InterPro" id="IPR036770">
    <property type="entry name" value="Ankyrin_rpt-contain_sf"/>
</dbReference>
<dbReference type="GO" id="GO:0005890">
    <property type="term" value="C:sodium:potassium-exchanging ATPase complex"/>
    <property type="evidence" value="ECO:0007669"/>
    <property type="project" value="InterPro"/>
</dbReference>
<evidence type="ECO:0000256" key="7">
    <source>
        <dbReference type="ARBA" id="ARBA00022989"/>
    </source>
</evidence>
<dbReference type="InterPro" id="IPR001752">
    <property type="entry name" value="Kinesin_motor_dom"/>
</dbReference>
<evidence type="ECO:0000256" key="10">
    <source>
        <dbReference type="SAM" id="Coils"/>
    </source>
</evidence>
<dbReference type="RefSeq" id="XP_024351215.1">
    <property type="nucleotide sequence ID" value="XM_024494429.1"/>
</dbReference>
<keyword evidence="5 9" id="KW-0067">ATP-binding</keyword>
<dbReference type="Gene3D" id="2.60.40.1660">
    <property type="entry name" value="Na, k-atpase alpha subunit"/>
    <property type="match status" value="1"/>
</dbReference>
<dbReference type="GO" id="GO:0003777">
    <property type="term" value="F:microtubule motor activity"/>
    <property type="evidence" value="ECO:0007669"/>
    <property type="project" value="InterPro"/>
</dbReference>
<evidence type="ECO:0000313" key="14">
    <source>
        <dbReference type="EMBL" id="EUB60019.1"/>
    </source>
</evidence>
<keyword evidence="9" id="KW-0505">Motor protein</keyword>
<reference evidence="14 15" key="1">
    <citation type="journal article" date="2013" name="Nat. Genet.">
        <title>The genome of the hydatid tapeworm Echinococcus granulosus.</title>
        <authorList>
            <person name="Zheng H."/>
            <person name="Zhang W."/>
            <person name="Zhang L."/>
            <person name="Zhang Z."/>
            <person name="Li J."/>
            <person name="Lu G."/>
            <person name="Zhu Y."/>
            <person name="Wang Y."/>
            <person name="Huang Y."/>
            <person name="Liu J."/>
            <person name="Kang H."/>
            <person name="Chen J."/>
            <person name="Wang L."/>
            <person name="Chen A."/>
            <person name="Yu S."/>
            <person name="Gao Z."/>
            <person name="Jin L."/>
            <person name="Gu W."/>
            <person name="Wang Z."/>
            <person name="Zhao L."/>
            <person name="Shi B."/>
            <person name="Wen H."/>
            <person name="Lin R."/>
            <person name="Jones M.K."/>
            <person name="Brejova B."/>
            <person name="Vinar T."/>
            <person name="Zhao G."/>
            <person name="McManus D.P."/>
            <person name="Chen Z."/>
            <person name="Zhou Y."/>
            <person name="Wang S."/>
        </authorList>
    </citation>
    <scope>NUCLEOTIDE SEQUENCE [LARGE SCALE GENOMIC DNA]</scope>
</reference>
<keyword evidence="10" id="KW-0175">Coiled coil</keyword>
<organism evidence="14 15">
    <name type="scientific">Echinococcus granulosus</name>
    <name type="common">Hydatid tapeworm</name>
    <dbReference type="NCBI Taxonomy" id="6210"/>
    <lineage>
        <taxon>Eukaryota</taxon>
        <taxon>Metazoa</taxon>
        <taxon>Spiralia</taxon>
        <taxon>Lophotrochozoa</taxon>
        <taxon>Platyhelminthes</taxon>
        <taxon>Cestoda</taxon>
        <taxon>Eucestoda</taxon>
        <taxon>Cyclophyllidea</taxon>
        <taxon>Taeniidae</taxon>
        <taxon>Echinococcus</taxon>
        <taxon>Echinococcus granulosus group</taxon>
    </lineage>
</organism>
<evidence type="ECO:0000256" key="11">
    <source>
        <dbReference type="SAM" id="MobiDB-lite"/>
    </source>
</evidence>
<dbReference type="GO" id="GO:1990573">
    <property type="term" value="P:potassium ion import across plasma membrane"/>
    <property type="evidence" value="ECO:0007669"/>
    <property type="project" value="TreeGrafter"/>
</dbReference>
<dbReference type="Proteomes" id="UP000019149">
    <property type="component" value="Unassembled WGS sequence"/>
</dbReference>
<feature type="compositionally biased region" description="Basic and acidic residues" evidence="11">
    <location>
        <begin position="1104"/>
        <end position="1114"/>
    </location>
</feature>
<dbReference type="InterPro" id="IPR027417">
    <property type="entry name" value="P-loop_NTPase"/>
</dbReference>
<dbReference type="GO" id="GO:0001671">
    <property type="term" value="F:ATPase activator activity"/>
    <property type="evidence" value="ECO:0007669"/>
    <property type="project" value="TreeGrafter"/>
</dbReference>
<gene>
    <name evidence="14" type="ORF">EGR_05180</name>
</gene>
<evidence type="ECO:0000256" key="9">
    <source>
        <dbReference type="PROSITE-ProRule" id="PRU00283"/>
    </source>
</evidence>
<dbReference type="GO" id="GO:0030007">
    <property type="term" value="P:intracellular potassium ion homeostasis"/>
    <property type="evidence" value="ECO:0007669"/>
    <property type="project" value="TreeGrafter"/>
</dbReference>
<evidence type="ECO:0000313" key="15">
    <source>
        <dbReference type="Proteomes" id="UP000019149"/>
    </source>
</evidence>
<keyword evidence="7 12" id="KW-1133">Transmembrane helix</keyword>
<dbReference type="Pfam" id="PF00287">
    <property type="entry name" value="Na_K-ATPase"/>
    <property type="match status" value="1"/>
</dbReference>
<comment type="similarity">
    <text evidence="9">Belongs to the TRAFAC class myosin-kinesin ATPase superfamily. Kinesin family.</text>
</comment>
<dbReference type="GO" id="GO:0005524">
    <property type="term" value="F:ATP binding"/>
    <property type="evidence" value="ECO:0007669"/>
    <property type="project" value="UniProtKB-UniRule"/>
</dbReference>
<dbReference type="PRINTS" id="PR00380">
    <property type="entry name" value="KINESINHEAVY"/>
</dbReference>
<evidence type="ECO:0000256" key="5">
    <source>
        <dbReference type="ARBA" id="ARBA00022840"/>
    </source>
</evidence>
<sequence>MYMVSGNFCTILAKVGQVKVYVTNTLSLFCFNPTTTVTATVIATTVRVEDEMIMMEPEPVQDVECGGVTLDVNNANSAPRMISSCTPIQKTLEAGATTTNPASTEGLMTSPEFGRHLDVGRLMEFNRELTTRYANLQAQFAELVSEHNRLQYRHNMMELATLQNSQGDGPQRGKCGEDTLLAAQYRADLRKMTSEKETVCHQATQLREDLRQTAARLGFLQTYVSQLQQRLVQRDRVIQKLMQERALNVIRDVHTRMLHNELLETRGGIRVVVRYLPTAEEFSNIEIVNSNVILIRKPLFNFAHLKGKAQAEHLSVFNIHSNATRNAVIFGDVRDYIEACVDGNTAAIIANGPKGTGKTHTMVGPADDAGIIPRALSLISQLCTDRSPLWEFKISLSAIQAIQKIVDEEIYDLLTDMDDKYELRRGWFAADTLERPSKITLHDNGSSIVLKNVTELEANTEDRLIQIFCYPSVISDAWQTHSKSSHIDSAHFIVLVRIKAYGKVPLSKPTKMGTVAGTQALETRVRCHQIVSHGFLILCDLVSFDRPRTKRITNTAAWVGKTERQSINVNDIAGTVLGRVFEALRHNATHPQSPIPVPYRDSKLTHLLKPALLSEAKCAVISTISLRTSMFKSTYRVRPMWTNIQFRMGETSSVPEDLSMVFRKWARTNLTGSMRKSGTLRSTGKGVAEDVEEIIKCIRQSKLTDPSSTWSERNKEWWDAATAGNLHNMKRLLNDDPNILHWKNPLDGVSCETFKYFTQRFYSDFTLFGSWQKLINPVSFPRSSTMESHSRLLTALHYVAKSGNLRCLDLLAKQYGASVDTQCKGSTPLHIAVMYSQRLLARSLVQIYHARTDIMDYTGRFPRDLISTPEIKEDLEELLTSGRLAIIRKQLEILKKPQKTSFTSRKSHLHVGSGEETLNKVSKSRPIKMDFYTRLLLSALSRDRGYVNTLVRRLRHAIFISPSDLFDDIADNELSRHRGRDNSQKRGSVFAGGIGEGERRFTVFKVPHLPHPPRNLSAGTLMTGGLWKRNTLEAGEKGRRWWREQKTAQKVIRKTSTSTLSMLRGGVKRGGASAFERHSFVGIEHLTARLDAVTVAKDGGAVEEDGRFSRHPSDVSDCITKSSSDDDDVVFDSVSSSPSPDGAGSGGVRRTSNLSSLVACTEDLFTTVDMSVRSRPHSPVSLPSPHEAEFEPLQAFLLKNTTVYAYPRQRRCPRNRTEDVDSVKAICQRLLYFLTFYTVLALFFVGYLNWYMYFQVPRDHPALTGMQSALQMNPGLSYIPNPDLFSTLLYFRTREPLPYYKKSDEMAAFLHAYQDNTGSTEYEDCVQEGGYKQNPERPCTYDINAGGPCNIMNGYGFDTAQACFVLKMGRIYGWLPDPIDEFATGVLVKCSGVTEDDTFNLGIIRYYDMDYKFSAIAPGKNPGKLDNGSFHSMYFPYTGQLAYLQPLVFVLFDGVKRNTFIRVRCWLIAKNIKVDFEKREGSTEFEIIYD</sequence>
<dbReference type="KEGG" id="egl:EGR_05180"/>
<evidence type="ECO:0000256" key="4">
    <source>
        <dbReference type="ARBA" id="ARBA00022741"/>
    </source>
</evidence>
<evidence type="ECO:0000256" key="6">
    <source>
        <dbReference type="ARBA" id="ARBA00022968"/>
    </source>
</evidence>
<feature type="transmembrane region" description="Helical" evidence="12">
    <location>
        <begin position="1230"/>
        <end position="1250"/>
    </location>
</feature>
<proteinExistence type="inferred from homology"/>
<dbReference type="InterPro" id="IPR002110">
    <property type="entry name" value="Ankyrin_rpt"/>
</dbReference>
<evidence type="ECO:0000256" key="2">
    <source>
        <dbReference type="ARBA" id="ARBA00005876"/>
    </source>
</evidence>
<dbReference type="InterPro" id="IPR000402">
    <property type="entry name" value="Na/K_ATPase_sub_beta"/>
</dbReference>
<dbReference type="GO" id="GO:0008017">
    <property type="term" value="F:microtubule binding"/>
    <property type="evidence" value="ECO:0007669"/>
    <property type="project" value="InterPro"/>
</dbReference>
<evidence type="ECO:0000256" key="3">
    <source>
        <dbReference type="ARBA" id="ARBA00022692"/>
    </source>
</evidence>
<dbReference type="InterPro" id="IPR036961">
    <property type="entry name" value="Kinesin_motor_dom_sf"/>
</dbReference>
<comment type="caution">
    <text evidence="14">The sequence shown here is derived from an EMBL/GenBank/DDBJ whole genome shotgun (WGS) entry which is preliminary data.</text>
</comment>
<feature type="coiled-coil region" evidence="10">
    <location>
        <begin position="126"/>
        <end position="153"/>
    </location>
</feature>